<proteinExistence type="predicted"/>
<dbReference type="AlphaFoldDB" id="A0A7X6LXQ4"/>
<organism evidence="1 2">
    <name type="scientific">Nocardia veterana</name>
    <dbReference type="NCBI Taxonomy" id="132249"/>
    <lineage>
        <taxon>Bacteria</taxon>
        <taxon>Bacillati</taxon>
        <taxon>Actinomycetota</taxon>
        <taxon>Actinomycetes</taxon>
        <taxon>Mycobacteriales</taxon>
        <taxon>Nocardiaceae</taxon>
        <taxon>Nocardia</taxon>
    </lineage>
</organism>
<dbReference type="Proteomes" id="UP000523447">
    <property type="component" value="Unassembled WGS sequence"/>
</dbReference>
<keyword evidence="2" id="KW-1185">Reference proteome</keyword>
<dbReference type="EMBL" id="JAAXPE010000010">
    <property type="protein sequence ID" value="NKY86546.1"/>
    <property type="molecule type" value="Genomic_DNA"/>
</dbReference>
<accession>A0A7X6LXQ4</accession>
<evidence type="ECO:0000313" key="2">
    <source>
        <dbReference type="Proteomes" id="UP000523447"/>
    </source>
</evidence>
<evidence type="ECO:0000313" key="1">
    <source>
        <dbReference type="EMBL" id="NKY86546.1"/>
    </source>
</evidence>
<gene>
    <name evidence="1" type="ORF">HGA07_13000</name>
</gene>
<name>A0A7X6LXQ4_9NOCA</name>
<sequence>MLDSDRAVLIDAAFGRRPGIELTELPAGADPVESWLRAVVLGGQGWYAAARAELLRTARRNRDPVLGSLLVSTEASLLRQLGWHARAADLDGRALAQVAALPRGHRAHPLRTAAICDALTGLAADALGTGRPAVSARLLSRCHAELDGSSGTARALVRWHWVSAETALAAPDAQLVTAPASVHAEAALAAAEAMGSVRHQVKSRLLGAAAAAAAGDIDRSRALAELVDTQCRTHGLLPLRWAAAMLRTGVEAAAAAQRAAVEAAECARILAGRGGWLRGSTEFG</sequence>
<reference evidence="1 2" key="1">
    <citation type="submission" date="2020-04" db="EMBL/GenBank/DDBJ databases">
        <title>MicrobeNet Type strains.</title>
        <authorList>
            <person name="Nicholson A.C."/>
        </authorList>
    </citation>
    <scope>NUCLEOTIDE SEQUENCE [LARGE SCALE GENOMIC DNA]</scope>
    <source>
        <strain evidence="1 2">DSM 44445</strain>
    </source>
</reference>
<comment type="caution">
    <text evidence="1">The sequence shown here is derived from an EMBL/GenBank/DDBJ whole genome shotgun (WGS) entry which is preliminary data.</text>
</comment>
<protein>
    <submittedName>
        <fullName evidence="1">Uncharacterized protein</fullName>
    </submittedName>
</protein>